<name>A0A397HUV3_9GLOM</name>
<evidence type="ECO:0000313" key="1">
    <source>
        <dbReference type="EMBL" id="RHZ66577.1"/>
    </source>
</evidence>
<gene>
    <name evidence="1" type="ORF">Glove_306g49</name>
</gene>
<dbReference type="Proteomes" id="UP000266861">
    <property type="component" value="Unassembled WGS sequence"/>
</dbReference>
<proteinExistence type="predicted"/>
<organism evidence="1 2">
    <name type="scientific">Diversispora epigaea</name>
    <dbReference type="NCBI Taxonomy" id="1348612"/>
    <lineage>
        <taxon>Eukaryota</taxon>
        <taxon>Fungi</taxon>
        <taxon>Fungi incertae sedis</taxon>
        <taxon>Mucoromycota</taxon>
        <taxon>Glomeromycotina</taxon>
        <taxon>Glomeromycetes</taxon>
        <taxon>Diversisporales</taxon>
        <taxon>Diversisporaceae</taxon>
        <taxon>Diversispora</taxon>
    </lineage>
</organism>
<dbReference type="EMBL" id="PQFF01000280">
    <property type="protein sequence ID" value="RHZ66577.1"/>
    <property type="molecule type" value="Genomic_DNA"/>
</dbReference>
<accession>A0A397HUV3</accession>
<sequence length="106" mass="12651">MVFKRIHGKTNEWKVFAYSSQVQKTKAHKNLFENLFRCIEKDTGENFDFHYIHGKGLGCSNLYAYIYLNITTIYIPPRHAHDERHSHTEKKDETENAFVMNWKETL</sequence>
<keyword evidence="2" id="KW-1185">Reference proteome</keyword>
<comment type="caution">
    <text evidence="1">The sequence shown here is derived from an EMBL/GenBank/DDBJ whole genome shotgun (WGS) entry which is preliminary data.</text>
</comment>
<evidence type="ECO:0000313" key="2">
    <source>
        <dbReference type="Proteomes" id="UP000266861"/>
    </source>
</evidence>
<reference evidence="1 2" key="1">
    <citation type="submission" date="2018-08" db="EMBL/GenBank/DDBJ databases">
        <title>Genome and evolution of the arbuscular mycorrhizal fungus Diversispora epigaea (formerly Glomus versiforme) and its bacterial endosymbionts.</title>
        <authorList>
            <person name="Sun X."/>
            <person name="Fei Z."/>
            <person name="Harrison M."/>
        </authorList>
    </citation>
    <scope>NUCLEOTIDE SEQUENCE [LARGE SCALE GENOMIC DNA]</scope>
    <source>
        <strain evidence="1 2">IT104</strain>
    </source>
</reference>
<dbReference type="AlphaFoldDB" id="A0A397HUV3"/>
<protein>
    <submittedName>
        <fullName evidence="1">Uncharacterized protein</fullName>
    </submittedName>
</protein>
<dbReference type="OrthoDB" id="2371765at2759"/>